<feature type="compositionally biased region" description="Basic residues" evidence="1">
    <location>
        <begin position="1"/>
        <end position="18"/>
    </location>
</feature>
<feature type="region of interest" description="Disordered" evidence="1">
    <location>
        <begin position="1"/>
        <end position="66"/>
    </location>
</feature>
<sequence>MKRNGGARRPPRPGHRAGRVPADEGLGGNPMPRSVAARKTIVVPSADAADTKRTPEPTRPSAPLARTATLEEVLDAAMALMPTADDCTAERDGGRDSLRALVAARGQALGS</sequence>
<name>E4N3W2_KITSK</name>
<accession>E4N3W2</accession>
<dbReference type="KEGG" id="ksk:KSE_58220"/>
<gene>
    <name evidence="2" type="ordered locus">KSE_58220</name>
</gene>
<evidence type="ECO:0000313" key="2">
    <source>
        <dbReference type="EMBL" id="BAJ31593.1"/>
    </source>
</evidence>
<organism evidence="2 3">
    <name type="scientific">Kitasatospora setae (strain ATCC 33774 / DSM 43861 / JCM 3304 / KCC A-0304 / NBRC 14216 / KM-6054)</name>
    <name type="common">Streptomyces setae</name>
    <dbReference type="NCBI Taxonomy" id="452652"/>
    <lineage>
        <taxon>Bacteria</taxon>
        <taxon>Bacillati</taxon>
        <taxon>Actinomycetota</taxon>
        <taxon>Actinomycetes</taxon>
        <taxon>Kitasatosporales</taxon>
        <taxon>Streptomycetaceae</taxon>
        <taxon>Kitasatospora</taxon>
    </lineage>
</organism>
<dbReference type="EMBL" id="AP010968">
    <property type="protein sequence ID" value="BAJ31593.1"/>
    <property type="molecule type" value="Genomic_DNA"/>
</dbReference>
<dbReference type="PATRIC" id="fig|452652.3.peg.5831"/>
<reference evidence="2 3" key="1">
    <citation type="journal article" date="2010" name="DNA Res.">
        <title>Genome sequence of Kitasatospora setae NBRC 14216T: an evolutionary snapshot of the family Streptomycetaceae.</title>
        <authorList>
            <person name="Ichikawa N."/>
            <person name="Oguchi A."/>
            <person name="Ikeda H."/>
            <person name="Ishikawa J."/>
            <person name="Kitani S."/>
            <person name="Watanabe Y."/>
            <person name="Nakamura S."/>
            <person name="Katano Y."/>
            <person name="Kishi E."/>
            <person name="Sasagawa M."/>
            <person name="Ankai A."/>
            <person name="Fukui S."/>
            <person name="Hashimoto Y."/>
            <person name="Kamata S."/>
            <person name="Otoguro M."/>
            <person name="Tanikawa S."/>
            <person name="Nihira T."/>
            <person name="Horinouchi S."/>
            <person name="Ohnishi Y."/>
            <person name="Hayakawa M."/>
            <person name="Kuzuyama T."/>
            <person name="Arisawa A."/>
            <person name="Nomoto F."/>
            <person name="Miura H."/>
            <person name="Takahashi Y."/>
            <person name="Fujita N."/>
        </authorList>
    </citation>
    <scope>NUCLEOTIDE SEQUENCE [LARGE SCALE GENOMIC DNA]</scope>
    <source>
        <strain evidence="3">ATCC 33774 / DSM 43861 / JCM 3304 / KCC A-0304 / NBRC 14216 / KM-6054</strain>
    </source>
</reference>
<proteinExistence type="predicted"/>
<keyword evidence="3" id="KW-1185">Reference proteome</keyword>
<dbReference type="Proteomes" id="UP000007076">
    <property type="component" value="Chromosome"/>
</dbReference>
<dbReference type="AlphaFoldDB" id="E4N3W2"/>
<evidence type="ECO:0000313" key="3">
    <source>
        <dbReference type="Proteomes" id="UP000007076"/>
    </source>
</evidence>
<dbReference type="HOGENOM" id="CLU_2154992_0_0_11"/>
<protein>
    <submittedName>
        <fullName evidence="2">Uncharacterized protein</fullName>
    </submittedName>
</protein>
<evidence type="ECO:0000256" key="1">
    <source>
        <dbReference type="SAM" id="MobiDB-lite"/>
    </source>
</evidence>